<dbReference type="RefSeq" id="WP_345129928.1">
    <property type="nucleotide sequence ID" value="NZ_BAABAT010000014.1"/>
</dbReference>
<gene>
    <name evidence="2" type="ORF">GCM10022255_051620</name>
</gene>
<dbReference type="EMBL" id="BAABAT010000014">
    <property type="protein sequence ID" value="GAA4252916.1"/>
    <property type="molecule type" value="Genomic_DNA"/>
</dbReference>
<evidence type="ECO:0000256" key="1">
    <source>
        <dbReference type="SAM" id="SignalP"/>
    </source>
</evidence>
<dbReference type="Proteomes" id="UP001500620">
    <property type="component" value="Unassembled WGS sequence"/>
</dbReference>
<proteinExistence type="predicted"/>
<reference evidence="3" key="1">
    <citation type="journal article" date="2019" name="Int. J. Syst. Evol. Microbiol.">
        <title>The Global Catalogue of Microorganisms (GCM) 10K type strain sequencing project: providing services to taxonomists for standard genome sequencing and annotation.</title>
        <authorList>
            <consortium name="The Broad Institute Genomics Platform"/>
            <consortium name="The Broad Institute Genome Sequencing Center for Infectious Disease"/>
            <person name="Wu L."/>
            <person name="Ma J."/>
        </authorList>
    </citation>
    <scope>NUCLEOTIDE SEQUENCE [LARGE SCALE GENOMIC DNA]</scope>
    <source>
        <strain evidence="3">JCM 17441</strain>
    </source>
</reference>
<keyword evidence="1" id="KW-0732">Signal</keyword>
<sequence length="232" mass="23462">MSIATVLLRIVTAGSVAAALAGCSGGSAPDGGRYTTAMLQAGVLQPADVGSTWKRPEQSPPATSLMPLCPGVAGRPPVPGSPTVVAASIADEGDKGAQAFDQLGLVYKDAAAMDAAFTSLEDAMDACPPSASKSAGPRDDTAEAGYTETSTIEPLTSGGWTGFVAVRHKVYEPGNPGTADVAVAVVGQGNAIVVASYAAYWVGQHNTGPEFTADWRRLVGTVLSRVDAKRAG</sequence>
<accession>A0ABP8DCW5</accession>
<feature type="chain" id="PRO_5045436601" description="Lipoprotein" evidence="1">
    <location>
        <begin position="19"/>
        <end position="232"/>
    </location>
</feature>
<organism evidence="2 3">
    <name type="scientific">Dactylosporangium darangshiense</name>
    <dbReference type="NCBI Taxonomy" id="579108"/>
    <lineage>
        <taxon>Bacteria</taxon>
        <taxon>Bacillati</taxon>
        <taxon>Actinomycetota</taxon>
        <taxon>Actinomycetes</taxon>
        <taxon>Micromonosporales</taxon>
        <taxon>Micromonosporaceae</taxon>
        <taxon>Dactylosporangium</taxon>
    </lineage>
</organism>
<keyword evidence="3" id="KW-1185">Reference proteome</keyword>
<protein>
    <recommendedName>
        <fullName evidence="4">Lipoprotein</fullName>
    </recommendedName>
</protein>
<name>A0ABP8DCW5_9ACTN</name>
<evidence type="ECO:0000313" key="3">
    <source>
        <dbReference type="Proteomes" id="UP001500620"/>
    </source>
</evidence>
<evidence type="ECO:0000313" key="2">
    <source>
        <dbReference type="EMBL" id="GAA4252916.1"/>
    </source>
</evidence>
<comment type="caution">
    <text evidence="2">The sequence shown here is derived from an EMBL/GenBank/DDBJ whole genome shotgun (WGS) entry which is preliminary data.</text>
</comment>
<feature type="signal peptide" evidence="1">
    <location>
        <begin position="1"/>
        <end position="18"/>
    </location>
</feature>
<evidence type="ECO:0008006" key="4">
    <source>
        <dbReference type="Google" id="ProtNLM"/>
    </source>
</evidence>